<reference evidence="2 3" key="1">
    <citation type="submission" date="2019-02" db="EMBL/GenBank/DDBJ databases">
        <title>Deep-cultivation of Planctomycetes and their phenomic and genomic characterization uncovers novel biology.</title>
        <authorList>
            <person name="Wiegand S."/>
            <person name="Jogler M."/>
            <person name="Boedeker C."/>
            <person name="Pinto D."/>
            <person name="Vollmers J."/>
            <person name="Rivas-Marin E."/>
            <person name="Kohn T."/>
            <person name="Peeters S.H."/>
            <person name="Heuer A."/>
            <person name="Rast P."/>
            <person name="Oberbeckmann S."/>
            <person name="Bunk B."/>
            <person name="Jeske O."/>
            <person name="Meyerdierks A."/>
            <person name="Storesund J.E."/>
            <person name="Kallscheuer N."/>
            <person name="Luecker S."/>
            <person name="Lage O.M."/>
            <person name="Pohl T."/>
            <person name="Merkel B.J."/>
            <person name="Hornburger P."/>
            <person name="Mueller R.-W."/>
            <person name="Bruemmer F."/>
            <person name="Labrenz M."/>
            <person name="Spormann A.M."/>
            <person name="Op den Camp H."/>
            <person name="Overmann J."/>
            <person name="Amann R."/>
            <person name="Jetten M.S.M."/>
            <person name="Mascher T."/>
            <person name="Medema M.H."/>
            <person name="Devos D.P."/>
            <person name="Kaster A.-K."/>
            <person name="Ovreas L."/>
            <person name="Rohde M."/>
            <person name="Galperin M.Y."/>
            <person name="Jogler C."/>
        </authorList>
    </citation>
    <scope>NUCLEOTIDE SEQUENCE [LARGE SCALE GENOMIC DNA]</scope>
    <source>
        <strain evidence="2 3">HG15A2</strain>
    </source>
</reference>
<dbReference type="KEGG" id="amob:HG15A2_47850"/>
<evidence type="ECO:0000313" key="2">
    <source>
        <dbReference type="EMBL" id="QDT01443.1"/>
    </source>
</evidence>
<proteinExistence type="predicted"/>
<dbReference type="Proteomes" id="UP000319852">
    <property type="component" value="Chromosome"/>
</dbReference>
<accession>A0A517N2U3</accession>
<dbReference type="EMBL" id="CP036263">
    <property type="protein sequence ID" value="QDT01443.1"/>
    <property type="molecule type" value="Genomic_DNA"/>
</dbReference>
<feature type="region of interest" description="Disordered" evidence="1">
    <location>
        <begin position="45"/>
        <end position="96"/>
    </location>
</feature>
<organism evidence="2 3">
    <name type="scientific">Adhaeretor mobilis</name>
    <dbReference type="NCBI Taxonomy" id="1930276"/>
    <lineage>
        <taxon>Bacteria</taxon>
        <taxon>Pseudomonadati</taxon>
        <taxon>Planctomycetota</taxon>
        <taxon>Planctomycetia</taxon>
        <taxon>Pirellulales</taxon>
        <taxon>Lacipirellulaceae</taxon>
        <taxon>Adhaeretor</taxon>
    </lineage>
</organism>
<feature type="compositionally biased region" description="Basic and acidic residues" evidence="1">
    <location>
        <begin position="79"/>
        <end position="89"/>
    </location>
</feature>
<keyword evidence="3" id="KW-1185">Reference proteome</keyword>
<gene>
    <name evidence="2" type="ORF">HG15A2_47850</name>
</gene>
<evidence type="ECO:0000256" key="1">
    <source>
        <dbReference type="SAM" id="MobiDB-lite"/>
    </source>
</evidence>
<evidence type="ECO:0000313" key="3">
    <source>
        <dbReference type="Proteomes" id="UP000319852"/>
    </source>
</evidence>
<feature type="compositionally biased region" description="Basic and acidic residues" evidence="1">
    <location>
        <begin position="46"/>
        <end position="55"/>
    </location>
</feature>
<sequence length="122" mass="13668">MPACAALRPVRYISEGLTARHFAAHVFPSIYAIDQEGPLELAQVVPRDRFSRTPHEQSAQPEKLNRHALRSPQGLPSGQEKRRQAERNRPPRRQMRALAEFAAELAPRWGLGAGRWALGAGR</sequence>
<protein>
    <submittedName>
        <fullName evidence="2">Uncharacterized protein</fullName>
    </submittedName>
</protein>
<name>A0A517N2U3_9BACT</name>
<dbReference type="AlphaFoldDB" id="A0A517N2U3"/>